<feature type="transmembrane region" description="Helical" evidence="1">
    <location>
        <begin position="67"/>
        <end position="87"/>
    </location>
</feature>
<name>A0A6C0B3Q3_9ZZZZ</name>
<organism evidence="2">
    <name type="scientific">viral metagenome</name>
    <dbReference type="NCBI Taxonomy" id="1070528"/>
    <lineage>
        <taxon>unclassified sequences</taxon>
        <taxon>metagenomes</taxon>
        <taxon>organismal metagenomes</taxon>
    </lineage>
</organism>
<feature type="transmembrane region" description="Helical" evidence="1">
    <location>
        <begin position="7"/>
        <end position="28"/>
    </location>
</feature>
<feature type="transmembrane region" description="Helical" evidence="1">
    <location>
        <begin position="93"/>
        <end position="113"/>
    </location>
</feature>
<accession>A0A6C0B3Q3</accession>
<feature type="transmembrane region" description="Helical" evidence="1">
    <location>
        <begin position="40"/>
        <end position="60"/>
    </location>
</feature>
<evidence type="ECO:0000256" key="1">
    <source>
        <dbReference type="SAM" id="Phobius"/>
    </source>
</evidence>
<keyword evidence="1" id="KW-0472">Membrane</keyword>
<sequence>MIEKDTMVTVFGVILLAISYGLSSSYILKQDADWKIAGSAVPFGMNMAVLLYIAFGLFSVSKLSTAVKVVIILIFISLSYVEIYFMYEKPESWYGVPFSWFVVTAATIARLYFIVSLHCDLTKTFFVYVAQSIVEPNKAVFPVSTLDVAQPNWDKAYSTFESALRKTQLSPDERLEQINKFRAAWGKPPKDVVLSGGKRR</sequence>
<dbReference type="AlphaFoldDB" id="A0A6C0B3Q3"/>
<protein>
    <submittedName>
        <fullName evidence="2">Uncharacterized protein</fullName>
    </submittedName>
</protein>
<proteinExistence type="predicted"/>
<dbReference type="EMBL" id="MN739051">
    <property type="protein sequence ID" value="QHS86103.1"/>
    <property type="molecule type" value="Genomic_DNA"/>
</dbReference>
<keyword evidence="1" id="KW-1133">Transmembrane helix</keyword>
<keyword evidence="1" id="KW-0812">Transmembrane</keyword>
<reference evidence="2" key="1">
    <citation type="journal article" date="2020" name="Nature">
        <title>Giant virus diversity and host interactions through global metagenomics.</title>
        <authorList>
            <person name="Schulz F."/>
            <person name="Roux S."/>
            <person name="Paez-Espino D."/>
            <person name="Jungbluth S."/>
            <person name="Walsh D.A."/>
            <person name="Denef V.J."/>
            <person name="McMahon K.D."/>
            <person name="Konstantinidis K.T."/>
            <person name="Eloe-Fadrosh E.A."/>
            <person name="Kyrpides N.C."/>
            <person name="Woyke T."/>
        </authorList>
    </citation>
    <scope>NUCLEOTIDE SEQUENCE</scope>
    <source>
        <strain evidence="2">GVMAG-M-3300009185-7</strain>
    </source>
</reference>
<evidence type="ECO:0000313" key="2">
    <source>
        <dbReference type="EMBL" id="QHS86103.1"/>
    </source>
</evidence>